<feature type="compositionally biased region" description="Gly residues" evidence="1">
    <location>
        <begin position="60"/>
        <end position="69"/>
    </location>
</feature>
<sequence>GVIDSSGQAPTDLVEQDAQDKPDGGGSGGGNGAAGGQGKFQPFVGPPPSYGSMYTPKEYGGNGGKGGGASTSADLQCTPHGSYTGGRGGGVVVLDVAQDLLLDGEILCNGKSGSGGRAGGGAGGSIFITTGHMTGTGILSVKGGDVTGSTTCLGGGGAGGRIAVHYTNYTYSGTKDAYGGSGHECGGAGTVLFKDLSDNSNSLLVDNNHVCSPLKPNINFNELSDIGRKEYSFHTWVFDHSDCDHNVGCSHSFKEITIQGKAHLAVHRRNIDKHTQYITIYKTSGDKTGTFHVGPHQELTADLPEDSPELQYGLIIYPDGQMQTARNFVVNNITVELEGILTGVENLRIGPGGHVIIKPYGNASTGVTKEITFTEVIVEGGGILEIDSGGDAMTIVKDK</sequence>
<protein>
    <submittedName>
        <fullName evidence="2">Uncharacterized protein</fullName>
    </submittedName>
</protein>
<dbReference type="EMBL" id="UYJE01000938">
    <property type="protein sequence ID" value="VDH97804.1"/>
    <property type="molecule type" value="Genomic_DNA"/>
</dbReference>
<proteinExistence type="predicted"/>
<organism evidence="2 3">
    <name type="scientific">Mytilus galloprovincialis</name>
    <name type="common">Mediterranean mussel</name>
    <dbReference type="NCBI Taxonomy" id="29158"/>
    <lineage>
        <taxon>Eukaryota</taxon>
        <taxon>Metazoa</taxon>
        <taxon>Spiralia</taxon>
        <taxon>Lophotrochozoa</taxon>
        <taxon>Mollusca</taxon>
        <taxon>Bivalvia</taxon>
        <taxon>Autobranchia</taxon>
        <taxon>Pteriomorphia</taxon>
        <taxon>Mytilida</taxon>
        <taxon>Mytiloidea</taxon>
        <taxon>Mytilidae</taxon>
        <taxon>Mytilinae</taxon>
        <taxon>Mytilus</taxon>
    </lineage>
</organism>
<reference evidence="2" key="1">
    <citation type="submission" date="2018-11" db="EMBL/GenBank/DDBJ databases">
        <authorList>
            <person name="Alioto T."/>
            <person name="Alioto T."/>
        </authorList>
    </citation>
    <scope>NUCLEOTIDE SEQUENCE</scope>
</reference>
<feature type="region of interest" description="Disordered" evidence="1">
    <location>
        <begin position="1"/>
        <end position="73"/>
    </location>
</feature>
<feature type="compositionally biased region" description="Gly residues" evidence="1">
    <location>
        <begin position="24"/>
        <end position="38"/>
    </location>
</feature>
<dbReference type="OrthoDB" id="6130531at2759"/>
<feature type="non-terminal residue" evidence="2">
    <location>
        <position position="1"/>
    </location>
</feature>
<dbReference type="PANTHER" id="PTHR31513">
    <property type="entry name" value="EPHRIN TYPE-B RECEPTOR"/>
    <property type="match status" value="1"/>
</dbReference>
<evidence type="ECO:0000313" key="3">
    <source>
        <dbReference type="Proteomes" id="UP000596742"/>
    </source>
</evidence>
<gene>
    <name evidence="2" type="ORF">MGAL_10B000471</name>
</gene>
<keyword evidence="3" id="KW-1185">Reference proteome</keyword>
<dbReference type="Proteomes" id="UP000596742">
    <property type="component" value="Unassembled WGS sequence"/>
</dbReference>
<dbReference type="PANTHER" id="PTHR31513:SF2">
    <property type="entry name" value="MRAZ"/>
    <property type="match status" value="1"/>
</dbReference>
<evidence type="ECO:0000256" key="1">
    <source>
        <dbReference type="SAM" id="MobiDB-lite"/>
    </source>
</evidence>
<dbReference type="AlphaFoldDB" id="A0A8B6C074"/>
<accession>A0A8B6C074</accession>
<evidence type="ECO:0000313" key="2">
    <source>
        <dbReference type="EMBL" id="VDH97804.1"/>
    </source>
</evidence>
<name>A0A8B6C074_MYTGA</name>
<comment type="caution">
    <text evidence="2">The sequence shown here is derived from an EMBL/GenBank/DDBJ whole genome shotgun (WGS) entry which is preliminary data.</text>
</comment>